<sequence length="76" mass="8339">MQIGTRWAVGGEPPQAVPVGMRAAIADEERTLVELGADTADWRWTLTFLEGMPVVELDDGTTIRLDGDDVLVTREQ</sequence>
<dbReference type="Proteomes" id="UP000321749">
    <property type="component" value="Unassembled WGS sequence"/>
</dbReference>
<evidence type="ECO:0000313" key="2">
    <source>
        <dbReference type="Proteomes" id="UP000321749"/>
    </source>
</evidence>
<accession>A0AA87RK60</accession>
<dbReference type="RefSeq" id="WP_146797549.1">
    <property type="nucleotide sequence ID" value="NZ_BJUU01000035.1"/>
</dbReference>
<keyword evidence="2" id="KW-1185">Reference proteome</keyword>
<reference evidence="1 2" key="1">
    <citation type="submission" date="2019-07" db="EMBL/GenBank/DDBJ databases">
        <title>Whole genome shotgun sequence of Agrococcus baldri NBRC 103055.</title>
        <authorList>
            <person name="Hosoyama A."/>
            <person name="Uohara A."/>
            <person name="Ohji S."/>
            <person name="Ichikawa N."/>
        </authorList>
    </citation>
    <scope>NUCLEOTIDE SEQUENCE [LARGE SCALE GENOMIC DNA]</scope>
    <source>
        <strain evidence="1 2">NBRC 103055</strain>
    </source>
</reference>
<gene>
    <name evidence="1" type="ORF">ABA31_29760</name>
</gene>
<name>A0AA87RK60_9MICO</name>
<dbReference type="AlphaFoldDB" id="A0AA87RK60"/>
<protein>
    <submittedName>
        <fullName evidence="1">Uncharacterized protein</fullName>
    </submittedName>
</protein>
<organism evidence="1 2">
    <name type="scientific">Agrococcus baldri</name>
    <dbReference type="NCBI Taxonomy" id="153730"/>
    <lineage>
        <taxon>Bacteria</taxon>
        <taxon>Bacillati</taxon>
        <taxon>Actinomycetota</taxon>
        <taxon>Actinomycetes</taxon>
        <taxon>Micrococcales</taxon>
        <taxon>Microbacteriaceae</taxon>
        <taxon>Agrococcus</taxon>
    </lineage>
</organism>
<proteinExistence type="predicted"/>
<dbReference type="EMBL" id="BJUU01000035">
    <property type="protein sequence ID" value="GEK81625.1"/>
    <property type="molecule type" value="Genomic_DNA"/>
</dbReference>
<comment type="caution">
    <text evidence="1">The sequence shown here is derived from an EMBL/GenBank/DDBJ whole genome shotgun (WGS) entry which is preliminary data.</text>
</comment>
<evidence type="ECO:0000313" key="1">
    <source>
        <dbReference type="EMBL" id="GEK81625.1"/>
    </source>
</evidence>